<dbReference type="InterPro" id="IPR027417">
    <property type="entry name" value="P-loop_NTPase"/>
</dbReference>
<dbReference type="CDD" id="cd04488">
    <property type="entry name" value="RecG_wedge_OBF"/>
    <property type="match status" value="1"/>
</dbReference>
<dbReference type="GO" id="GO:0005524">
    <property type="term" value="F:ATP binding"/>
    <property type="evidence" value="ECO:0007669"/>
    <property type="project" value="UniProtKB-KW"/>
</dbReference>
<keyword evidence="5 15" id="KW-0378">Hydrolase</keyword>
<comment type="catalytic activity">
    <reaction evidence="14 15">
        <text>ATP + H2O = ADP + phosphate + H(+)</text>
        <dbReference type="Rhea" id="RHEA:13065"/>
        <dbReference type="ChEBI" id="CHEBI:15377"/>
        <dbReference type="ChEBI" id="CHEBI:15378"/>
        <dbReference type="ChEBI" id="CHEBI:30616"/>
        <dbReference type="ChEBI" id="CHEBI:43474"/>
        <dbReference type="ChEBI" id="CHEBI:456216"/>
        <dbReference type="EC" id="5.6.2.4"/>
    </reaction>
</comment>
<evidence type="ECO:0000256" key="2">
    <source>
        <dbReference type="ARBA" id="ARBA00017846"/>
    </source>
</evidence>
<dbReference type="InterPro" id="IPR011545">
    <property type="entry name" value="DEAD/DEAH_box_helicase_dom"/>
</dbReference>
<dbReference type="InterPro" id="IPR045562">
    <property type="entry name" value="RecG_dom3_C"/>
</dbReference>
<dbReference type="InterPro" id="IPR047112">
    <property type="entry name" value="RecG/Mfd"/>
</dbReference>
<keyword evidence="6 15" id="KW-0347">Helicase</keyword>
<evidence type="ECO:0000313" key="18">
    <source>
        <dbReference type="EMBL" id="USS89688.1"/>
    </source>
</evidence>
<dbReference type="GO" id="GO:0043138">
    <property type="term" value="F:3'-5' DNA helicase activity"/>
    <property type="evidence" value="ECO:0007669"/>
    <property type="project" value="UniProtKB-EC"/>
</dbReference>
<keyword evidence="7 15" id="KW-0067">ATP-binding</keyword>
<dbReference type="RefSeq" id="WP_252767237.1">
    <property type="nucleotide sequence ID" value="NZ_CP097119.1"/>
</dbReference>
<dbReference type="GO" id="GO:0006310">
    <property type="term" value="P:DNA recombination"/>
    <property type="evidence" value="ECO:0007669"/>
    <property type="project" value="UniProtKB-UniRule"/>
</dbReference>
<keyword evidence="19" id="KW-1185">Reference proteome</keyword>
<dbReference type="PROSITE" id="PS51194">
    <property type="entry name" value="HELICASE_CTER"/>
    <property type="match status" value="1"/>
</dbReference>
<dbReference type="NCBIfam" id="TIGR00643">
    <property type="entry name" value="recG"/>
    <property type="match status" value="1"/>
</dbReference>
<dbReference type="PANTHER" id="PTHR47964:SF1">
    <property type="entry name" value="ATP-DEPENDENT DNA HELICASE HOMOLOG RECG, CHLOROPLASTIC"/>
    <property type="match status" value="1"/>
</dbReference>
<dbReference type="SUPFAM" id="SSF52540">
    <property type="entry name" value="P-loop containing nucleoside triphosphate hydrolases"/>
    <property type="match status" value="2"/>
</dbReference>
<keyword evidence="4 15" id="KW-0227">DNA damage</keyword>
<dbReference type="PANTHER" id="PTHR47964">
    <property type="entry name" value="ATP-DEPENDENT DNA HELICASE HOMOLOG RECG, CHLOROPLASTIC"/>
    <property type="match status" value="1"/>
</dbReference>
<evidence type="ECO:0000256" key="15">
    <source>
        <dbReference type="RuleBase" id="RU363016"/>
    </source>
</evidence>
<dbReference type="NCBIfam" id="NF008168">
    <property type="entry name" value="PRK10917.2-2"/>
    <property type="match status" value="1"/>
</dbReference>
<dbReference type="Pfam" id="PF17191">
    <property type="entry name" value="RecG_wedge"/>
    <property type="match status" value="1"/>
</dbReference>
<evidence type="ECO:0000256" key="5">
    <source>
        <dbReference type="ARBA" id="ARBA00022801"/>
    </source>
</evidence>
<comment type="function">
    <text evidence="15">Plays a critical role in recombination and DNA repair. Helps process Holliday junction intermediates to mature products by catalyzing branch migration. Has replication fork regression activity, unwinds stalled or blocked replication forks to make a HJ that can be resolved. Has a DNA unwinding activity characteristic of a DNA helicase with 3'-5' polarity.</text>
</comment>
<keyword evidence="10 15" id="KW-0234">DNA repair</keyword>
<dbReference type="Proteomes" id="UP001055911">
    <property type="component" value="Chromosome"/>
</dbReference>
<evidence type="ECO:0000259" key="16">
    <source>
        <dbReference type="PROSITE" id="PS51192"/>
    </source>
</evidence>
<feature type="domain" description="Helicase ATP-binding" evidence="16">
    <location>
        <begin position="267"/>
        <end position="428"/>
    </location>
</feature>
<name>A0A9Q8ZUS9_9LACO</name>
<dbReference type="InterPro" id="IPR004609">
    <property type="entry name" value="ATP-dep_DNA_helicase_RecG"/>
</dbReference>
<comment type="similarity">
    <text evidence="1 15">Belongs to the helicase family. RecG subfamily.</text>
</comment>
<gene>
    <name evidence="18" type="primary">recG</name>
    <name evidence="18" type="ORF">M3M40_02565</name>
</gene>
<evidence type="ECO:0000256" key="14">
    <source>
        <dbReference type="ARBA" id="ARBA00048988"/>
    </source>
</evidence>
<accession>A0A9Q8ZUS9</accession>
<dbReference type="EMBL" id="CP097119">
    <property type="protein sequence ID" value="USS89688.1"/>
    <property type="molecule type" value="Genomic_DNA"/>
</dbReference>
<evidence type="ECO:0000256" key="1">
    <source>
        <dbReference type="ARBA" id="ARBA00007504"/>
    </source>
</evidence>
<evidence type="ECO:0000256" key="13">
    <source>
        <dbReference type="ARBA" id="ARBA00034808"/>
    </source>
</evidence>
<evidence type="ECO:0000256" key="9">
    <source>
        <dbReference type="ARBA" id="ARBA00023172"/>
    </source>
</evidence>
<dbReference type="PROSITE" id="PS51192">
    <property type="entry name" value="HELICASE_ATP_BIND_1"/>
    <property type="match status" value="1"/>
</dbReference>
<evidence type="ECO:0000256" key="10">
    <source>
        <dbReference type="ARBA" id="ARBA00023204"/>
    </source>
</evidence>
<dbReference type="SMART" id="SM00490">
    <property type="entry name" value="HELICc"/>
    <property type="match status" value="1"/>
</dbReference>
<dbReference type="InterPro" id="IPR014001">
    <property type="entry name" value="Helicase_ATP-bd"/>
</dbReference>
<dbReference type="AlphaFoldDB" id="A0A9Q8ZUS9"/>
<dbReference type="Pfam" id="PF00270">
    <property type="entry name" value="DEAD"/>
    <property type="match status" value="1"/>
</dbReference>
<proteinExistence type="inferred from homology"/>
<keyword evidence="8" id="KW-0238">DNA-binding</keyword>
<dbReference type="NCBIfam" id="NF008165">
    <property type="entry name" value="PRK10917.1-3"/>
    <property type="match status" value="1"/>
</dbReference>
<evidence type="ECO:0000313" key="19">
    <source>
        <dbReference type="Proteomes" id="UP001055911"/>
    </source>
</evidence>
<evidence type="ECO:0000256" key="11">
    <source>
        <dbReference type="ARBA" id="ARBA00023235"/>
    </source>
</evidence>
<keyword evidence="3 15" id="KW-0547">Nucleotide-binding</keyword>
<dbReference type="Pfam" id="PF19833">
    <property type="entry name" value="RecG_dom3_C"/>
    <property type="match status" value="1"/>
</dbReference>
<protein>
    <recommendedName>
        <fullName evidence="2 15">ATP-dependent DNA helicase RecG</fullName>
        <ecNumber evidence="13 15">5.6.2.4</ecNumber>
    </recommendedName>
</protein>
<dbReference type="InterPro" id="IPR033454">
    <property type="entry name" value="RecG_wedge"/>
</dbReference>
<comment type="catalytic activity">
    <reaction evidence="12 15">
        <text>Couples ATP hydrolysis with the unwinding of duplex DNA by translocating in the 3'-5' direction.</text>
        <dbReference type="EC" id="5.6.2.4"/>
    </reaction>
</comment>
<feature type="domain" description="Helicase C-terminal" evidence="17">
    <location>
        <begin position="447"/>
        <end position="607"/>
    </location>
</feature>
<evidence type="ECO:0000259" key="17">
    <source>
        <dbReference type="PROSITE" id="PS51194"/>
    </source>
</evidence>
<dbReference type="GO" id="GO:0016787">
    <property type="term" value="F:hydrolase activity"/>
    <property type="evidence" value="ECO:0007669"/>
    <property type="project" value="UniProtKB-KW"/>
</dbReference>
<dbReference type="SMART" id="SM00487">
    <property type="entry name" value="DEXDc"/>
    <property type="match status" value="1"/>
</dbReference>
<dbReference type="EC" id="5.6.2.4" evidence="13 15"/>
<dbReference type="GO" id="GO:0003677">
    <property type="term" value="F:DNA binding"/>
    <property type="evidence" value="ECO:0007669"/>
    <property type="project" value="UniProtKB-KW"/>
</dbReference>
<evidence type="ECO:0000256" key="3">
    <source>
        <dbReference type="ARBA" id="ARBA00022741"/>
    </source>
</evidence>
<keyword evidence="9 15" id="KW-0233">DNA recombination</keyword>
<dbReference type="GO" id="GO:0006281">
    <property type="term" value="P:DNA repair"/>
    <property type="evidence" value="ECO:0007669"/>
    <property type="project" value="UniProtKB-UniRule"/>
</dbReference>
<evidence type="ECO:0000256" key="8">
    <source>
        <dbReference type="ARBA" id="ARBA00023125"/>
    </source>
</evidence>
<dbReference type="Gene3D" id="2.40.50.140">
    <property type="entry name" value="Nucleic acid-binding proteins"/>
    <property type="match status" value="1"/>
</dbReference>
<evidence type="ECO:0000256" key="6">
    <source>
        <dbReference type="ARBA" id="ARBA00022806"/>
    </source>
</evidence>
<evidence type="ECO:0000256" key="7">
    <source>
        <dbReference type="ARBA" id="ARBA00022840"/>
    </source>
</evidence>
<organism evidence="18 19">
    <name type="scientific">Fructilactobacillus cliffordii</name>
    <dbReference type="NCBI Taxonomy" id="2940299"/>
    <lineage>
        <taxon>Bacteria</taxon>
        <taxon>Bacillati</taxon>
        <taxon>Bacillota</taxon>
        <taxon>Bacilli</taxon>
        <taxon>Lactobacillales</taxon>
        <taxon>Lactobacillaceae</taxon>
        <taxon>Fructilactobacillus</taxon>
    </lineage>
</organism>
<dbReference type="InterPro" id="IPR012340">
    <property type="entry name" value="NA-bd_OB-fold"/>
</dbReference>
<evidence type="ECO:0000256" key="12">
    <source>
        <dbReference type="ARBA" id="ARBA00034617"/>
    </source>
</evidence>
<keyword evidence="11" id="KW-0413">Isomerase</keyword>
<dbReference type="InterPro" id="IPR001650">
    <property type="entry name" value="Helicase_C-like"/>
</dbReference>
<dbReference type="Pfam" id="PF00271">
    <property type="entry name" value="Helicase_C"/>
    <property type="match status" value="1"/>
</dbReference>
<dbReference type="Gene3D" id="3.40.50.300">
    <property type="entry name" value="P-loop containing nucleotide triphosphate hydrolases"/>
    <property type="match status" value="2"/>
</dbReference>
<sequence>MKNILDPVGTLKGVGPKKQVALADLSIHTVFDLLTYFPFRYEDFRSQALTDLQDQQLVTLKGTVATEPVVNYFGRRKNRLVLRLMVDNDVVPVTFFNQPWLKKQVEVGQTLLVHGKFDASKKSLTGIKLLTDEHHQFNSIYSVNHQITQKTLQALIKQAYSEYQAVIEDFVPSWIRTKFRLEPLKTVIKEMHFPSNPQSVKLARRTAKFNEFFLFQMQLQTLKRRQQQPEPKAQIKADKLTLKPFIEQLPYQLTDAQDRVVNEILTDLQRPVPMNRLLQGDVGSGKTIVAALAILATVLSDQQAVLLAPTEILAEQHANSLAQLFAGTNVNIALLTGATSAKARRTLLPRIKAGQIDLVVGTHALFQPSVKYHHLGLAVIDEQHRFGVNQRKQMREKGPATNVLSMTATPIPRTLSITAYGEMDVSVIDELPGGRKPIKTTWIKSSQEETMMRFVRKHLHNGEQAYVVVPLIDESDAVEMRNVMMTYSHFQEQLGHDFHVGLLHGQMNEADKNQVMDDFKHNRTQVLVSTTVIEVGVDVSNASVMVIYDADHFGLAQLHQLRGRVGRGAQQSYCILIADPKNKVGVQRMNVMSTSTDGFFISQKDLELRGPGDILGKQQSGIPSFNVGDPISDVNVLSAAQEVAKMVTDNPEWMQDPDNQNLVRQLQTLNNNTSFD</sequence>
<reference evidence="18" key="1">
    <citation type="submission" date="2022-05" db="EMBL/GenBank/DDBJ databases">
        <authorList>
            <person name="Oliphant S.A."/>
            <person name="Watson-Haigh N.S."/>
            <person name="Sumby K.M."/>
            <person name="Gardner J.M."/>
            <person name="Jiranek V."/>
        </authorList>
    </citation>
    <scope>NUCLEOTIDE SEQUENCE</scope>
    <source>
        <strain evidence="18">KI4_B1</strain>
    </source>
</reference>
<evidence type="ECO:0000256" key="4">
    <source>
        <dbReference type="ARBA" id="ARBA00022763"/>
    </source>
</evidence>
<dbReference type="SUPFAM" id="SSF50249">
    <property type="entry name" value="Nucleic acid-binding proteins"/>
    <property type="match status" value="1"/>
</dbReference>
<dbReference type="CDD" id="cd17992">
    <property type="entry name" value="DEXHc_RecG"/>
    <property type="match status" value="1"/>
</dbReference>